<dbReference type="AlphaFoldDB" id="A6GY37"/>
<sequence>MLHYLHQKSNFTINLNLFKIKKMLLFLKNLLSFKCPRCHKGELFVNKWYNFSKSNKMVERCAVCSQRTELEPGFYQGTGYVSYALTVGFSIVTFIIWILITGYTFKNKELFWWLPINITALLFMQPWLMRLSRVIWLTAFYGGDDQYHKNNTKIK</sequence>
<accession>A6GY37</accession>
<reference evidence="2 3" key="1">
    <citation type="journal article" date="2007" name="Nat. Biotechnol.">
        <title>Complete genome sequence of the fish pathogen Flavobacterium psychrophilum.</title>
        <authorList>
            <person name="Duchaud E."/>
            <person name="Boussaha M."/>
            <person name="Loux V."/>
            <person name="Bernardet J.F."/>
            <person name="Michel C."/>
            <person name="Kerouault B."/>
            <person name="Mondot S."/>
            <person name="Nicolas P."/>
            <person name="Bossy R."/>
            <person name="Caron C."/>
            <person name="Bessieres P."/>
            <person name="Gibrat J.F."/>
            <person name="Claverol S."/>
            <person name="Dumetz F."/>
            <person name="Le Henaff M."/>
            <person name="Benmansour A."/>
        </authorList>
    </citation>
    <scope>NUCLEOTIDE SEQUENCE [LARGE SCALE GENOMIC DNA]</scope>
    <source>
        <strain evidence="3">ATCC 49511 / DSM 21280 / CIP 103535 / JIP02/86</strain>
    </source>
</reference>
<evidence type="ECO:0008006" key="4">
    <source>
        <dbReference type="Google" id="ProtNLM"/>
    </source>
</evidence>
<evidence type="ECO:0000256" key="1">
    <source>
        <dbReference type="SAM" id="Phobius"/>
    </source>
</evidence>
<feature type="transmembrane region" description="Helical" evidence="1">
    <location>
        <begin position="110"/>
        <end position="128"/>
    </location>
</feature>
<proteinExistence type="predicted"/>
<keyword evidence="1" id="KW-0812">Transmembrane</keyword>
<evidence type="ECO:0000313" key="3">
    <source>
        <dbReference type="Proteomes" id="UP000006394"/>
    </source>
</evidence>
<dbReference type="STRING" id="402612.FP0915"/>
<protein>
    <recommendedName>
        <fullName evidence="4">DUF983 domain-containing protein</fullName>
    </recommendedName>
</protein>
<keyword evidence="3" id="KW-1185">Reference proteome</keyword>
<dbReference type="OrthoDB" id="9790326at2"/>
<keyword evidence="1" id="KW-0472">Membrane</keyword>
<dbReference type="eggNOG" id="COG5349">
    <property type="taxonomic scope" value="Bacteria"/>
</dbReference>
<dbReference type="EnsemblBacteria" id="CAL43010">
    <property type="protein sequence ID" value="CAL43010"/>
    <property type="gene ID" value="FP0915"/>
</dbReference>
<name>A6GY37_FLAPJ</name>
<evidence type="ECO:0000313" key="2">
    <source>
        <dbReference type="EMBL" id="CAL43010.1"/>
    </source>
</evidence>
<dbReference type="Proteomes" id="UP000006394">
    <property type="component" value="Chromosome"/>
</dbReference>
<dbReference type="HOGENOM" id="CLU_133146_0_1_10"/>
<keyword evidence="1" id="KW-1133">Transmembrane helix</keyword>
<dbReference type="PATRIC" id="fig|402612.5.peg.928"/>
<organism evidence="2 3">
    <name type="scientific">Flavobacterium psychrophilum (strain ATCC 49511 / DSM 21280 / CIP 103535 / JIP02/86)</name>
    <dbReference type="NCBI Taxonomy" id="402612"/>
    <lineage>
        <taxon>Bacteria</taxon>
        <taxon>Pseudomonadati</taxon>
        <taxon>Bacteroidota</taxon>
        <taxon>Flavobacteriia</taxon>
        <taxon>Flavobacteriales</taxon>
        <taxon>Flavobacteriaceae</taxon>
        <taxon>Flavobacterium</taxon>
    </lineage>
</organism>
<gene>
    <name evidence="2" type="ordered locus">FP0915</name>
</gene>
<dbReference type="KEGG" id="fps:FP0915"/>
<dbReference type="EMBL" id="AM398681">
    <property type="protein sequence ID" value="CAL43010.1"/>
    <property type="molecule type" value="Genomic_DNA"/>
</dbReference>
<feature type="transmembrane region" description="Helical" evidence="1">
    <location>
        <begin position="80"/>
        <end position="103"/>
    </location>
</feature>